<feature type="compositionally biased region" description="Basic and acidic residues" evidence="1">
    <location>
        <begin position="9"/>
        <end position="21"/>
    </location>
</feature>
<protein>
    <submittedName>
        <fullName evidence="2">Uncharacterized protein</fullName>
    </submittedName>
</protein>
<dbReference type="Proteomes" id="UP000887159">
    <property type="component" value="Unassembled WGS sequence"/>
</dbReference>
<dbReference type="AlphaFoldDB" id="A0A8X6VCE8"/>
<accession>A0A8X6VCE8</accession>
<organism evidence="2 3">
    <name type="scientific">Trichonephila clavipes</name>
    <name type="common">Golden silk orbweaver</name>
    <name type="synonym">Nephila clavipes</name>
    <dbReference type="NCBI Taxonomy" id="2585209"/>
    <lineage>
        <taxon>Eukaryota</taxon>
        <taxon>Metazoa</taxon>
        <taxon>Ecdysozoa</taxon>
        <taxon>Arthropoda</taxon>
        <taxon>Chelicerata</taxon>
        <taxon>Arachnida</taxon>
        <taxon>Araneae</taxon>
        <taxon>Araneomorphae</taxon>
        <taxon>Entelegynae</taxon>
        <taxon>Araneoidea</taxon>
        <taxon>Nephilidae</taxon>
        <taxon>Trichonephila</taxon>
    </lineage>
</organism>
<comment type="caution">
    <text evidence="2">The sequence shown here is derived from an EMBL/GenBank/DDBJ whole genome shotgun (WGS) entry which is preliminary data.</text>
</comment>
<name>A0A8X6VCE8_TRICX</name>
<feature type="compositionally biased region" description="Basic and acidic residues" evidence="1">
    <location>
        <begin position="36"/>
        <end position="55"/>
    </location>
</feature>
<feature type="region of interest" description="Disordered" evidence="1">
    <location>
        <begin position="1"/>
        <end position="78"/>
    </location>
</feature>
<keyword evidence="3" id="KW-1185">Reference proteome</keyword>
<dbReference type="EMBL" id="BMAU01021233">
    <property type="protein sequence ID" value="GFY02349.1"/>
    <property type="molecule type" value="Genomic_DNA"/>
</dbReference>
<gene>
    <name evidence="2" type="ORF">TNCV_3502311</name>
</gene>
<feature type="compositionally biased region" description="Polar residues" evidence="1">
    <location>
        <begin position="65"/>
        <end position="78"/>
    </location>
</feature>
<evidence type="ECO:0000313" key="3">
    <source>
        <dbReference type="Proteomes" id="UP000887159"/>
    </source>
</evidence>
<reference evidence="2" key="1">
    <citation type="submission" date="2020-08" db="EMBL/GenBank/DDBJ databases">
        <title>Multicomponent nature underlies the extraordinary mechanical properties of spider dragline silk.</title>
        <authorList>
            <person name="Kono N."/>
            <person name="Nakamura H."/>
            <person name="Mori M."/>
            <person name="Yoshida Y."/>
            <person name="Ohtoshi R."/>
            <person name="Malay A.D."/>
            <person name="Moran D.A.P."/>
            <person name="Tomita M."/>
            <person name="Numata K."/>
            <person name="Arakawa K."/>
        </authorList>
    </citation>
    <scope>NUCLEOTIDE SEQUENCE</scope>
</reference>
<proteinExistence type="predicted"/>
<evidence type="ECO:0000256" key="1">
    <source>
        <dbReference type="SAM" id="MobiDB-lite"/>
    </source>
</evidence>
<sequence>MIAGAYSQKDGKKKIDHDMKIKQITKTSTKNGEGGRIPKHERSNEAERRRGEGKNAGRKTGWPKTANQVGERSPQNPE</sequence>
<evidence type="ECO:0000313" key="2">
    <source>
        <dbReference type="EMBL" id="GFY02349.1"/>
    </source>
</evidence>